<gene>
    <name evidence="4" type="ORF">UFOVP1065_179</name>
    <name evidence="5" type="ORF">UFOVP1198_148</name>
    <name evidence="6" type="ORF">UFOVP1418_140</name>
    <name evidence="8" type="ORF">UFOVP1524_10</name>
    <name evidence="7" type="ORF">UFOVP1651_10</name>
    <name evidence="2" type="ORF">UFOVP908_221</name>
    <name evidence="3" type="ORF">UFOVP990_148</name>
</gene>
<dbReference type="EMBL" id="LR796860">
    <property type="protein sequence ID" value="CAB4171096.1"/>
    <property type="molecule type" value="Genomic_DNA"/>
</dbReference>
<accession>A0A6J5SC31</accession>
<dbReference type="EMBL" id="LR796945">
    <property type="protein sequence ID" value="CAB4177039.1"/>
    <property type="molecule type" value="Genomic_DNA"/>
</dbReference>
<feature type="region of interest" description="Disordered" evidence="1">
    <location>
        <begin position="148"/>
        <end position="174"/>
    </location>
</feature>
<dbReference type="EMBL" id="LR797021">
    <property type="protein sequence ID" value="CAB4182224.1"/>
    <property type="molecule type" value="Genomic_DNA"/>
</dbReference>
<proteinExistence type="predicted"/>
<dbReference type="EMBL" id="LR797518">
    <property type="protein sequence ID" value="CAB4222340.1"/>
    <property type="molecule type" value="Genomic_DNA"/>
</dbReference>
<evidence type="ECO:0000313" key="3">
    <source>
        <dbReference type="EMBL" id="CAB4177039.1"/>
    </source>
</evidence>
<protein>
    <recommendedName>
        <fullName evidence="9">YubB ferredoxin-like domain-containing protein</fullName>
    </recommendedName>
</protein>
<evidence type="ECO:0000313" key="7">
    <source>
        <dbReference type="EMBL" id="CAB4222340.1"/>
    </source>
</evidence>
<feature type="compositionally biased region" description="Acidic residues" evidence="1">
    <location>
        <begin position="154"/>
        <end position="165"/>
    </location>
</feature>
<dbReference type="EMBL" id="LR798378">
    <property type="protein sequence ID" value="CAB5227631.1"/>
    <property type="molecule type" value="Genomic_DNA"/>
</dbReference>
<evidence type="ECO:0000313" key="8">
    <source>
        <dbReference type="EMBL" id="CAB5227631.1"/>
    </source>
</evidence>
<evidence type="ECO:0000313" key="4">
    <source>
        <dbReference type="EMBL" id="CAB4182224.1"/>
    </source>
</evidence>
<evidence type="ECO:0000313" key="5">
    <source>
        <dbReference type="EMBL" id="CAB4190808.1"/>
    </source>
</evidence>
<organism evidence="6">
    <name type="scientific">uncultured Caudovirales phage</name>
    <dbReference type="NCBI Taxonomy" id="2100421"/>
    <lineage>
        <taxon>Viruses</taxon>
        <taxon>Duplodnaviria</taxon>
        <taxon>Heunggongvirae</taxon>
        <taxon>Uroviricota</taxon>
        <taxon>Caudoviricetes</taxon>
        <taxon>Peduoviridae</taxon>
        <taxon>Maltschvirus</taxon>
        <taxon>Maltschvirus maltsch</taxon>
    </lineage>
</organism>
<evidence type="ECO:0000256" key="1">
    <source>
        <dbReference type="SAM" id="MobiDB-lite"/>
    </source>
</evidence>
<evidence type="ECO:0000313" key="2">
    <source>
        <dbReference type="EMBL" id="CAB4171096.1"/>
    </source>
</evidence>
<dbReference type="EMBL" id="LR797157">
    <property type="protein sequence ID" value="CAB4190808.1"/>
    <property type="molecule type" value="Genomic_DNA"/>
</dbReference>
<evidence type="ECO:0008006" key="9">
    <source>
        <dbReference type="Google" id="ProtNLM"/>
    </source>
</evidence>
<dbReference type="EMBL" id="LR797369">
    <property type="protein sequence ID" value="CAB4211157.1"/>
    <property type="molecule type" value="Genomic_DNA"/>
</dbReference>
<sequence>MPNWCSNNISISHTDPAMMEKFSKAMEDGELFQALAPLSTAEWDYGTAIEEWGTKWDVNGGEFNLDDDKLSGSGWFDTAWSPPIAFYEKLKELGFEVDASYIETGMCFAGTWTNEDGDDCVEYDFSDEDWRDGIDNEDLLDILEQEYEMWKEWQEDEEEEEEEKEDGPKEDDGA</sequence>
<name>A0A6J5SC31_9CAUD</name>
<evidence type="ECO:0000313" key="6">
    <source>
        <dbReference type="EMBL" id="CAB4211157.1"/>
    </source>
</evidence>
<reference evidence="6" key="1">
    <citation type="submission" date="2020-05" db="EMBL/GenBank/DDBJ databases">
        <authorList>
            <person name="Chiriac C."/>
            <person name="Salcher M."/>
            <person name="Ghai R."/>
            <person name="Kavagutti S V."/>
        </authorList>
    </citation>
    <scope>NUCLEOTIDE SEQUENCE</scope>
</reference>